<evidence type="ECO:0000313" key="2">
    <source>
        <dbReference type="EMBL" id="KAJ8283221.1"/>
    </source>
</evidence>
<accession>A0A9Q1DWS3</accession>
<gene>
    <name evidence="2" type="ORF">COCON_G00020710</name>
</gene>
<feature type="chain" id="PRO_5040146822" evidence="1">
    <location>
        <begin position="29"/>
        <end position="85"/>
    </location>
</feature>
<protein>
    <submittedName>
        <fullName evidence="2">Uncharacterized protein</fullName>
    </submittedName>
</protein>
<keyword evidence="1" id="KW-0732">Signal</keyword>
<dbReference type="Proteomes" id="UP001152803">
    <property type="component" value="Unassembled WGS sequence"/>
</dbReference>
<dbReference type="AlphaFoldDB" id="A0A9Q1DWS3"/>
<name>A0A9Q1DWS3_CONCO</name>
<sequence length="85" mass="9401">MSFIEMAFPGTLLFSLLLIYCLLGFGNAARATENGIRLTWDQTCGSVVLKREEGDREHTLAFAGASNEYIPICVLFPGPLRFCLL</sequence>
<keyword evidence="3" id="KW-1185">Reference proteome</keyword>
<evidence type="ECO:0000313" key="3">
    <source>
        <dbReference type="Proteomes" id="UP001152803"/>
    </source>
</evidence>
<proteinExistence type="predicted"/>
<organism evidence="2 3">
    <name type="scientific">Conger conger</name>
    <name type="common">Conger eel</name>
    <name type="synonym">Muraena conger</name>
    <dbReference type="NCBI Taxonomy" id="82655"/>
    <lineage>
        <taxon>Eukaryota</taxon>
        <taxon>Metazoa</taxon>
        <taxon>Chordata</taxon>
        <taxon>Craniata</taxon>
        <taxon>Vertebrata</taxon>
        <taxon>Euteleostomi</taxon>
        <taxon>Actinopterygii</taxon>
        <taxon>Neopterygii</taxon>
        <taxon>Teleostei</taxon>
        <taxon>Anguilliformes</taxon>
        <taxon>Congridae</taxon>
        <taxon>Conger</taxon>
    </lineage>
</organism>
<reference evidence="2" key="1">
    <citation type="journal article" date="2023" name="Science">
        <title>Genome structures resolve the early diversification of teleost fishes.</title>
        <authorList>
            <person name="Parey E."/>
            <person name="Louis A."/>
            <person name="Montfort J."/>
            <person name="Bouchez O."/>
            <person name="Roques C."/>
            <person name="Iampietro C."/>
            <person name="Lluch J."/>
            <person name="Castinel A."/>
            <person name="Donnadieu C."/>
            <person name="Desvignes T."/>
            <person name="Floi Bucao C."/>
            <person name="Jouanno E."/>
            <person name="Wen M."/>
            <person name="Mejri S."/>
            <person name="Dirks R."/>
            <person name="Jansen H."/>
            <person name="Henkel C."/>
            <person name="Chen W.J."/>
            <person name="Zahm M."/>
            <person name="Cabau C."/>
            <person name="Klopp C."/>
            <person name="Thompson A.W."/>
            <person name="Robinson-Rechavi M."/>
            <person name="Braasch I."/>
            <person name="Lecointre G."/>
            <person name="Bobe J."/>
            <person name="Postlethwait J.H."/>
            <person name="Berthelot C."/>
            <person name="Roest Crollius H."/>
            <person name="Guiguen Y."/>
        </authorList>
    </citation>
    <scope>NUCLEOTIDE SEQUENCE</scope>
    <source>
        <strain evidence="2">Concon-B</strain>
    </source>
</reference>
<feature type="signal peptide" evidence="1">
    <location>
        <begin position="1"/>
        <end position="28"/>
    </location>
</feature>
<comment type="caution">
    <text evidence="2">The sequence shown here is derived from an EMBL/GenBank/DDBJ whole genome shotgun (WGS) entry which is preliminary data.</text>
</comment>
<evidence type="ECO:0000256" key="1">
    <source>
        <dbReference type="SAM" id="SignalP"/>
    </source>
</evidence>
<dbReference type="EMBL" id="JAFJMO010000002">
    <property type="protein sequence ID" value="KAJ8283221.1"/>
    <property type="molecule type" value="Genomic_DNA"/>
</dbReference>